<dbReference type="Gene3D" id="1.20.1250.20">
    <property type="entry name" value="MFS general substrate transporter like domains"/>
    <property type="match status" value="1"/>
</dbReference>
<keyword evidence="6 7" id="KW-0472">Membrane</keyword>
<dbReference type="GO" id="GO:0005886">
    <property type="term" value="C:plasma membrane"/>
    <property type="evidence" value="ECO:0007669"/>
    <property type="project" value="UniProtKB-SubCell"/>
</dbReference>
<evidence type="ECO:0000313" key="9">
    <source>
        <dbReference type="EMBL" id="MDN4014102.1"/>
    </source>
</evidence>
<feature type="transmembrane region" description="Helical" evidence="7">
    <location>
        <begin position="80"/>
        <end position="100"/>
    </location>
</feature>
<feature type="transmembrane region" description="Helical" evidence="7">
    <location>
        <begin position="139"/>
        <end position="157"/>
    </location>
</feature>
<gene>
    <name evidence="9" type="ORF">QX233_16650</name>
</gene>
<feature type="transmembrane region" description="Helical" evidence="7">
    <location>
        <begin position="305"/>
        <end position="326"/>
    </location>
</feature>
<dbReference type="Gene3D" id="1.20.1720.10">
    <property type="entry name" value="Multidrug resistance protein D"/>
    <property type="match status" value="1"/>
</dbReference>
<dbReference type="Proteomes" id="UP001225933">
    <property type="component" value="Unassembled WGS sequence"/>
</dbReference>
<dbReference type="SUPFAM" id="SSF103473">
    <property type="entry name" value="MFS general substrate transporter"/>
    <property type="match status" value="1"/>
</dbReference>
<protein>
    <submittedName>
        <fullName evidence="9">DHA2 family efflux MFS transporter permease subunit</fullName>
    </submittedName>
</protein>
<feature type="transmembrane region" description="Helical" evidence="7">
    <location>
        <begin position="201"/>
        <end position="222"/>
    </location>
</feature>
<evidence type="ECO:0000256" key="6">
    <source>
        <dbReference type="ARBA" id="ARBA00023136"/>
    </source>
</evidence>
<dbReference type="PANTHER" id="PTHR23501">
    <property type="entry name" value="MAJOR FACILITATOR SUPERFAMILY"/>
    <property type="match status" value="1"/>
</dbReference>
<feature type="transmembrane region" description="Helical" evidence="7">
    <location>
        <begin position="338"/>
        <end position="355"/>
    </location>
</feature>
<evidence type="ECO:0000256" key="2">
    <source>
        <dbReference type="ARBA" id="ARBA00022448"/>
    </source>
</evidence>
<feature type="transmembrane region" description="Helical" evidence="7">
    <location>
        <begin position="491"/>
        <end position="509"/>
    </location>
</feature>
<reference evidence="9" key="1">
    <citation type="submission" date="2023-06" db="EMBL/GenBank/DDBJ databases">
        <title>Two Chryseobacterium gambrini strains from China.</title>
        <authorList>
            <person name="Zeng J."/>
            <person name="Wu Y."/>
        </authorList>
    </citation>
    <scope>NUCLEOTIDE SEQUENCE</scope>
    <source>
        <strain evidence="9">SQ219</strain>
    </source>
</reference>
<comment type="subcellular location">
    <subcellularLocation>
        <location evidence="1">Cell membrane</location>
        <topology evidence="1">Multi-pass membrane protein</topology>
    </subcellularLocation>
</comment>
<evidence type="ECO:0000256" key="5">
    <source>
        <dbReference type="ARBA" id="ARBA00022989"/>
    </source>
</evidence>
<dbReference type="PANTHER" id="PTHR23501:SF174">
    <property type="entry name" value="MULTIDRUG EXPORT PROTEIN EMRB-RELATED"/>
    <property type="match status" value="1"/>
</dbReference>
<dbReference type="InterPro" id="IPR011701">
    <property type="entry name" value="MFS"/>
</dbReference>
<dbReference type="InterPro" id="IPR005829">
    <property type="entry name" value="Sugar_transporter_CS"/>
</dbReference>
<organism evidence="9 10">
    <name type="scientific">Chryseobacterium gambrini</name>
    <dbReference type="NCBI Taxonomy" id="373672"/>
    <lineage>
        <taxon>Bacteria</taxon>
        <taxon>Pseudomonadati</taxon>
        <taxon>Bacteroidota</taxon>
        <taxon>Flavobacteriia</taxon>
        <taxon>Flavobacteriales</taxon>
        <taxon>Weeksellaceae</taxon>
        <taxon>Chryseobacterium group</taxon>
        <taxon>Chryseobacterium</taxon>
    </lineage>
</organism>
<comment type="caution">
    <text evidence="9">The sequence shown here is derived from an EMBL/GenBank/DDBJ whole genome shotgun (WGS) entry which is preliminary data.</text>
</comment>
<dbReference type="NCBIfam" id="TIGR00711">
    <property type="entry name" value="efflux_EmrB"/>
    <property type="match status" value="1"/>
</dbReference>
<feature type="transmembrane region" description="Helical" evidence="7">
    <location>
        <begin position="169"/>
        <end position="189"/>
    </location>
</feature>
<evidence type="ECO:0000313" key="10">
    <source>
        <dbReference type="Proteomes" id="UP001225933"/>
    </source>
</evidence>
<accession>A0AAJ1R6D7</accession>
<dbReference type="GO" id="GO:0022857">
    <property type="term" value="F:transmembrane transporter activity"/>
    <property type="evidence" value="ECO:0007669"/>
    <property type="project" value="InterPro"/>
</dbReference>
<dbReference type="PROSITE" id="PS50850">
    <property type="entry name" value="MFS"/>
    <property type="match status" value="1"/>
</dbReference>
<feature type="transmembrane region" description="Helical" evidence="7">
    <location>
        <begin position="53"/>
        <end position="73"/>
    </location>
</feature>
<dbReference type="PROSITE" id="PS00217">
    <property type="entry name" value="SUGAR_TRANSPORT_2"/>
    <property type="match status" value="1"/>
</dbReference>
<dbReference type="EMBL" id="JAUHGV010000024">
    <property type="protein sequence ID" value="MDN4014102.1"/>
    <property type="molecule type" value="Genomic_DNA"/>
</dbReference>
<name>A0AAJ1R6D7_9FLAO</name>
<dbReference type="InterPro" id="IPR036259">
    <property type="entry name" value="MFS_trans_sf"/>
</dbReference>
<feature type="transmembrane region" description="Helical" evidence="7">
    <location>
        <begin position="12"/>
        <end position="33"/>
    </location>
</feature>
<keyword evidence="3" id="KW-1003">Cell membrane</keyword>
<dbReference type="AlphaFoldDB" id="A0AAJ1R6D7"/>
<dbReference type="InterPro" id="IPR004638">
    <property type="entry name" value="EmrB-like"/>
</dbReference>
<keyword evidence="2" id="KW-0813">Transport</keyword>
<feature type="transmembrane region" description="Helical" evidence="7">
    <location>
        <begin position="411"/>
        <end position="429"/>
    </location>
</feature>
<evidence type="ECO:0000256" key="1">
    <source>
        <dbReference type="ARBA" id="ARBA00004651"/>
    </source>
</evidence>
<keyword evidence="4 7" id="KW-0812">Transmembrane</keyword>
<sequence>MQDSLVEYGARRVIITITAILCALLEIVDSTIVNVALNEMKGNLGATLSEVGWVITAYAIGNVIIVPMTSWLSQQFGRRNYFAASIIIFTVFSFLCGNATNIWELVFFRLMQGIGGGALLVTSQTIITESYPLEKRSMAQAIYGLGVIIGPTLGPPLGGYIVDNFSWPYIFYINIPIGIAATLMTLQFVRSPKYAEKRKVSDVDWIGIALLAITVGSLQFILERGHEEDWFASGMIVFFTVAAVLGFILFLWRELTFKYPIVELRVLKNGNLRIGTVMSFVLGFGLYGSTFIVPLYTQSILGWTALQSGALMIPAALTTAFMMPIIGRLLSKGAKQQILVSLGLFIFFIYSFWGYKILTPDTGKNAFFWMLIVRGAGLGLLFIPITSLSLSTLKGQEIGQGAAFTGMMRQLGGSFGIAAITTFIANASQKYRVNLISHLDQTDFAVQQRLQALKGSFIAKGMTPDAAMNAAYKMLDLSVTKQATVLSYMDVFLYLGVIFLVCIPFILFIKERKSKEKIDLSGVH</sequence>
<feature type="transmembrane region" description="Helical" evidence="7">
    <location>
        <begin position="234"/>
        <end position="252"/>
    </location>
</feature>
<dbReference type="RefSeq" id="WP_214590387.1">
    <property type="nucleotide sequence ID" value="NZ_JAUHGV010000024.1"/>
</dbReference>
<evidence type="ECO:0000256" key="4">
    <source>
        <dbReference type="ARBA" id="ARBA00022692"/>
    </source>
</evidence>
<evidence type="ECO:0000256" key="7">
    <source>
        <dbReference type="SAM" id="Phobius"/>
    </source>
</evidence>
<proteinExistence type="predicted"/>
<dbReference type="InterPro" id="IPR020846">
    <property type="entry name" value="MFS_dom"/>
</dbReference>
<keyword evidence="5 7" id="KW-1133">Transmembrane helix</keyword>
<dbReference type="Pfam" id="PF07690">
    <property type="entry name" value="MFS_1"/>
    <property type="match status" value="1"/>
</dbReference>
<dbReference type="CDD" id="cd17503">
    <property type="entry name" value="MFS_LmrB_MDR_like"/>
    <property type="match status" value="1"/>
</dbReference>
<evidence type="ECO:0000259" key="8">
    <source>
        <dbReference type="PROSITE" id="PS50850"/>
    </source>
</evidence>
<feature type="transmembrane region" description="Helical" evidence="7">
    <location>
        <begin position="367"/>
        <end position="390"/>
    </location>
</feature>
<feature type="domain" description="Major facilitator superfamily (MFS) profile" evidence="8">
    <location>
        <begin position="15"/>
        <end position="514"/>
    </location>
</feature>
<evidence type="ECO:0000256" key="3">
    <source>
        <dbReference type="ARBA" id="ARBA00022475"/>
    </source>
</evidence>
<feature type="transmembrane region" description="Helical" evidence="7">
    <location>
        <begin position="272"/>
        <end position="293"/>
    </location>
</feature>